<comment type="subcellular location">
    <subcellularLocation>
        <location evidence="1">Cytoplasm</location>
    </subcellularLocation>
</comment>
<dbReference type="Proteomes" id="UP000291116">
    <property type="component" value="Unassembled WGS sequence"/>
</dbReference>
<feature type="compositionally biased region" description="Polar residues" evidence="3">
    <location>
        <begin position="125"/>
        <end position="150"/>
    </location>
</feature>
<dbReference type="InterPro" id="IPR015403">
    <property type="entry name" value="Mon2/Sec7/BIG1-like_HDS"/>
</dbReference>
<protein>
    <recommendedName>
        <fullName evidence="4">SEC7 domain-containing protein</fullName>
    </recommendedName>
</protein>
<dbReference type="Pfam" id="PF12783">
    <property type="entry name" value="Sec7-like_HUS"/>
    <property type="match status" value="1"/>
</dbReference>
<dbReference type="PROSITE" id="PS50190">
    <property type="entry name" value="SEC7"/>
    <property type="match status" value="1"/>
</dbReference>
<feature type="region of interest" description="Disordered" evidence="3">
    <location>
        <begin position="1763"/>
        <end position="1941"/>
    </location>
</feature>
<feature type="region of interest" description="Disordered" evidence="3">
    <location>
        <begin position="214"/>
        <end position="250"/>
    </location>
</feature>
<dbReference type="EMBL" id="CAACVS010000082">
    <property type="protein sequence ID" value="VEU36246.1"/>
    <property type="molecule type" value="Genomic_DNA"/>
</dbReference>
<feature type="compositionally biased region" description="Acidic residues" evidence="3">
    <location>
        <begin position="1868"/>
        <end position="1877"/>
    </location>
</feature>
<keyword evidence="6" id="KW-1185">Reference proteome</keyword>
<proteinExistence type="predicted"/>
<dbReference type="SUPFAM" id="SSF48425">
    <property type="entry name" value="Sec7 domain"/>
    <property type="match status" value="1"/>
</dbReference>
<dbReference type="PANTHER" id="PTHR10663:SF375">
    <property type="entry name" value="LD29171P"/>
    <property type="match status" value="1"/>
</dbReference>
<dbReference type="Pfam" id="PF20252">
    <property type="entry name" value="BIG2_C"/>
    <property type="match status" value="1"/>
</dbReference>
<evidence type="ECO:0000313" key="6">
    <source>
        <dbReference type="Proteomes" id="UP000291116"/>
    </source>
</evidence>
<name>A0A448Z2H1_9STRA</name>
<dbReference type="InterPro" id="IPR032691">
    <property type="entry name" value="Mon2/Sec7/BIG1-like_HUS"/>
</dbReference>
<dbReference type="InterPro" id="IPR035999">
    <property type="entry name" value="Sec7_dom_sf"/>
</dbReference>
<dbReference type="SMART" id="SM00222">
    <property type="entry name" value="Sec7"/>
    <property type="match status" value="1"/>
</dbReference>
<dbReference type="InterPro" id="IPR000904">
    <property type="entry name" value="Sec7_dom"/>
</dbReference>
<dbReference type="Pfam" id="PF09324">
    <property type="entry name" value="Sec7-like_HDS"/>
    <property type="match status" value="1"/>
</dbReference>
<gene>
    <name evidence="5" type="ORF">PSNMU_V1.4_AUG-EV-PASAV3_0029220</name>
</gene>
<feature type="region of interest" description="Disordered" evidence="3">
    <location>
        <begin position="642"/>
        <end position="689"/>
    </location>
</feature>
<evidence type="ECO:0000256" key="2">
    <source>
        <dbReference type="ARBA" id="ARBA00022490"/>
    </source>
</evidence>
<reference evidence="5 6" key="1">
    <citation type="submission" date="2019-01" db="EMBL/GenBank/DDBJ databases">
        <authorList>
            <person name="Ferrante I. M."/>
        </authorList>
    </citation>
    <scope>NUCLEOTIDE SEQUENCE [LARGE SCALE GENOMIC DNA]</scope>
    <source>
        <strain evidence="5 6">B856</strain>
    </source>
</reference>
<organism evidence="5 6">
    <name type="scientific">Pseudo-nitzschia multistriata</name>
    <dbReference type="NCBI Taxonomy" id="183589"/>
    <lineage>
        <taxon>Eukaryota</taxon>
        <taxon>Sar</taxon>
        <taxon>Stramenopiles</taxon>
        <taxon>Ochrophyta</taxon>
        <taxon>Bacillariophyta</taxon>
        <taxon>Bacillariophyceae</taxon>
        <taxon>Bacillariophycidae</taxon>
        <taxon>Bacillariales</taxon>
        <taxon>Bacillariaceae</taxon>
        <taxon>Pseudo-nitzschia</taxon>
    </lineage>
</organism>
<feature type="domain" description="SEC7" evidence="4">
    <location>
        <begin position="698"/>
        <end position="907"/>
    </location>
</feature>
<dbReference type="GO" id="GO:0005085">
    <property type="term" value="F:guanyl-nucleotide exchange factor activity"/>
    <property type="evidence" value="ECO:0007669"/>
    <property type="project" value="InterPro"/>
</dbReference>
<feature type="compositionally biased region" description="Acidic residues" evidence="3">
    <location>
        <begin position="114"/>
        <end position="123"/>
    </location>
</feature>
<accession>A0A448Z2H1</accession>
<dbReference type="PANTHER" id="PTHR10663">
    <property type="entry name" value="GUANYL-NUCLEOTIDE EXCHANGE FACTOR"/>
    <property type="match status" value="1"/>
</dbReference>
<feature type="compositionally biased region" description="Basic and acidic residues" evidence="3">
    <location>
        <begin position="1126"/>
        <end position="1144"/>
    </location>
</feature>
<feature type="compositionally biased region" description="Polar residues" evidence="3">
    <location>
        <begin position="657"/>
        <end position="674"/>
    </location>
</feature>
<dbReference type="GO" id="GO:0005737">
    <property type="term" value="C:cytoplasm"/>
    <property type="evidence" value="ECO:0007669"/>
    <property type="project" value="UniProtKB-SubCell"/>
</dbReference>
<evidence type="ECO:0000256" key="1">
    <source>
        <dbReference type="ARBA" id="ARBA00004496"/>
    </source>
</evidence>
<dbReference type="Gene3D" id="1.10.1000.11">
    <property type="entry name" value="Arf Nucleotide-binding Site Opener,domain 2"/>
    <property type="match status" value="1"/>
</dbReference>
<keyword evidence="2" id="KW-0963">Cytoplasm</keyword>
<feature type="compositionally biased region" description="Polar residues" evidence="3">
    <location>
        <begin position="1885"/>
        <end position="1896"/>
    </location>
</feature>
<dbReference type="GO" id="GO:0032012">
    <property type="term" value="P:regulation of ARF protein signal transduction"/>
    <property type="evidence" value="ECO:0007669"/>
    <property type="project" value="InterPro"/>
</dbReference>
<evidence type="ECO:0000256" key="3">
    <source>
        <dbReference type="SAM" id="MobiDB-lite"/>
    </source>
</evidence>
<feature type="compositionally biased region" description="Basic and acidic residues" evidence="3">
    <location>
        <begin position="675"/>
        <end position="687"/>
    </location>
</feature>
<feature type="compositionally biased region" description="Basic and acidic residues" evidence="3">
    <location>
        <begin position="1805"/>
        <end position="1822"/>
    </location>
</feature>
<feature type="region of interest" description="Disordered" evidence="3">
    <location>
        <begin position="88"/>
        <end position="162"/>
    </location>
</feature>
<evidence type="ECO:0000259" key="4">
    <source>
        <dbReference type="PROSITE" id="PS50190"/>
    </source>
</evidence>
<dbReference type="FunFam" id="1.10.1000.11:FF:000002">
    <property type="entry name" value="Cytohesin 1"/>
    <property type="match status" value="1"/>
</dbReference>
<feature type="compositionally biased region" description="Basic and acidic residues" evidence="3">
    <location>
        <begin position="1904"/>
        <end position="1913"/>
    </location>
</feature>
<dbReference type="Pfam" id="PF01369">
    <property type="entry name" value="Sec7"/>
    <property type="match status" value="1"/>
</dbReference>
<dbReference type="InterPro" id="IPR046455">
    <property type="entry name" value="Sec7/BIG1-like_C"/>
</dbReference>
<feature type="compositionally biased region" description="Low complexity" evidence="3">
    <location>
        <begin position="1777"/>
        <end position="1802"/>
    </location>
</feature>
<dbReference type="InterPro" id="IPR023394">
    <property type="entry name" value="Sec7_C_sf"/>
</dbReference>
<dbReference type="Gene3D" id="1.10.220.20">
    <property type="match status" value="1"/>
</dbReference>
<feature type="region of interest" description="Disordered" evidence="3">
    <location>
        <begin position="1112"/>
        <end position="1144"/>
    </location>
</feature>
<sequence length="2259" mass="250100">MSSFFSTSTPKTSEIAAAVAADKTKDNIMTESPRNDNTPHYHFIHSMILPSTVKIQKDLKGRKFKELQVKLTEAIQLLQEFQYCTPVEENGNSNSADRDDDENDVNGRSIHEEQDPDLGDEDATAVTQATEESMSTTADGENTHKSSSLDADTDVPFDDPLTRMPMHKAVSVALDAYRMTITHPAMGKSSSKAACEQALLCIEQLVVREYVSGRAGGKDDDSASGSAALAARSRKNQHPQEEHTDTKQAPSTMHRLLEALHECSNVAQKLPAILSHVARCTKAVMTSPRCGIHEASMLFGIRIAFHSYLVTDYEPCRKASKEALLDIVDYYVQRLESCHESNVSKSLWYTDCYYMLRSFVKLSSKEIDGLDEKSSTTKAPKSYFSWESADTVDSLSLHNKILSLELQLQAFECAGPKFCNGDKFIQLVQSQNGSIALFKNCMSQCTQVAYVSQQLFIILAYKFKNHIKDEIEAFMTNVFFRVLESENSSYTQKAVALESLRSLCNDPFLLSQIFLNYDCDFDSMNLYKDVVFHLAQLCARSTIASFTSAAGGRSKQKEAEKQAELSLAGSEVLVTILQTFLKAQDVETNDEEIIDTAGKKIRKDLHIEEVMISPTRRAANFAKYRQKNLDFKTSALSPHSKLATENGTSAIGDESGENSLSSDYQNVENPTAIENDTRRQSESKTADPEDLTGTILGFFEKKRNAEQNLELGVVKFTMDVKKGLKFFIDNGFVTCDANDIAQFFLVNKDRLDKTQMGEVLGREPDAPFIKGQPDLDPEKGGPGFFCRILHHYTMCLDFTDMFFAEAIRLFLSGFRLPGEAQKIDRIMEKFAERYTFQNPDVFASADTAFILAFSVIMLNTDLHNPSIKPERRMTIESFLRNNRGIGANGTDLDPEFLTAIFDRIKEKPFSLKEDDVAREKAAEAPTQLLGDNGGLLGAGLIGGTTAEERKKAKFKKEREDMIMATELLIRRKKGRSAKAESLTDAVDPALVVKPMFDVTWGAILGTLSQVMEISNDDRAIAVSLNGFVYAIRVSAHNNMSLARDTFLGSLAKFTYLGSVKELKGKNIEIIRTLINVAVTDGEYLGESWGPVLQCISQIARMRMSASGLDNDETFLQDSTHSGSSRSKKEQSSRSLFSRESKMDVMKETETANSMRVLNTIGEQLIDQVFSSSVKLSAPSLALFIEQLIAVANSEIEGDSKSGITGVSTTGSSSNHGESGPSIFSMQRLVEVADYNMHVRPRLVWAEIWSLMAGFFTTNGSHSNPMVSVFAVDALKQLSLKFLEKPEASEFHFQKLFLEPFLLVMKNKATRPETREVILACVDQMINTRVNNIKSGWRIFFDILAVGAGNPNKKVFNHSLSILQGTLDKHLDRLRIFAEEEDSQGNQSSYFEDFLAMCKASLSFIDLKGSKSSHPIGVSMRALCHTAIYADLIASKRISPPNLDCQFEDPEMLGYTYKGLSEKEASEMMLWRPLFEGLSKGVRATTRSREGDIGNLVQSGSVLAVRAILLRHGSSFTDHQLEAILNDTIIPTFQMAVENDKSPVTSIASESPSISDLDFLAGPLPIPPDSDDAGLLKFERVVQQLDSNSRQMGPAELLLEATFTVVRNGGGVDLSEAHKFAKKDIGSKGSIEQPFPDSWISTTASIALGTLTDISSEILLVRGAEGGSTWRSTVAEIYQYWCNGDITKWVPCEAVVRIATAEFERFMTRATEKLSTNPDKNNVHVWSNHLIGFYSDILGKNLVAEEIMMNLLLEEKCGILITDPKSSSKNVYSDEKSSSSSSSGSSSSGSSSSGSSSSGSSSSDGKSVDEPRIKEVNEDEQHASDTTNKPKVGPLDNETTVGDVEINSHPDKEVEDDAEENVKKNEGEIIVEEQEESEVTARAQEGNETAVGNTKTEMSGDAVDNVERQEDDSFVKVQAGSEDSEENVRKHANGSTSNDEVDSEAIARAEGNAGGAIEIDYGTLQRQKVDRTDLLPIETFARLDEKFNTRDSPNWMKLLPALKLRCVAAHYLQHILLSLREEQLIGFISQETISNLLNILSRSRIFAEKAVKNEDLAHAFQEAMFSEWGISNDMGEEALENVARLNNTKGSAMFFLTQTASATNGVIRLLSDLYDHDDTLGGEQDWDRRAFAGQYLLKIKEDIFRKFTESDAKEGHKVDQNVWRNTTESGVKVAIYCTSFASVVVGLLKAMLSFEPSLIERNKAAIFPLMCELVGVRSEEIRKLVRRVLIEKFGPLLGLGQDTGWLLPMRDSVENKDSFG</sequence>
<dbReference type="CDD" id="cd00171">
    <property type="entry name" value="Sec7"/>
    <property type="match status" value="1"/>
</dbReference>
<evidence type="ECO:0000313" key="5">
    <source>
        <dbReference type="EMBL" id="VEU36246.1"/>
    </source>
</evidence>
<dbReference type="OrthoDB" id="430364at2759"/>